<protein>
    <recommendedName>
        <fullName evidence="2">uridine/cytidine kinase</fullName>
        <ecNumber evidence="2">2.7.1.48</ecNumber>
    </recommendedName>
</protein>
<dbReference type="PANTHER" id="PTHR10285">
    <property type="entry name" value="URIDINE KINASE"/>
    <property type="match status" value="1"/>
</dbReference>
<feature type="domain" description="Phosphoribulokinase/uridine kinase" evidence="7">
    <location>
        <begin position="73"/>
        <end position="270"/>
    </location>
</feature>
<sequence length="321" mass="34740">MASKDMRSSLLRFPFRPRADRPSQPPPAAAPAALAPGAAPPADDAASALPGLVPPAGGFAGLAARRAANAPFIIGVAGGGASGKAQVCQRIMETLAASGAVAGDRRRVSYIRLEDFYLPLGDDDVRRADAGEYNFDHPEALDLDLFLACLQSLSDGKPASIPRYDFQKKRRLPESVLIDPAPDVVVVSGILILYEREIRELIDLKVFVDVDSDVRLARQVIRDTEERYRMSLDQVLQRYVKFVKPSFEEFILPTKKFADVVIPRGETNTVAVELLTEHIVDILRDRGELTPDGVQGVLRSAAESGGIIAAAQTSEFAPIPQ</sequence>
<feature type="region of interest" description="Disordered" evidence="6">
    <location>
        <begin position="1"/>
        <end position="44"/>
    </location>
</feature>
<organism evidence="8 9">
    <name type="scientific">Polyrhizophydium stewartii</name>
    <dbReference type="NCBI Taxonomy" id="2732419"/>
    <lineage>
        <taxon>Eukaryota</taxon>
        <taxon>Fungi</taxon>
        <taxon>Fungi incertae sedis</taxon>
        <taxon>Chytridiomycota</taxon>
        <taxon>Chytridiomycota incertae sedis</taxon>
        <taxon>Chytridiomycetes</taxon>
        <taxon>Rhizophydiales</taxon>
        <taxon>Rhizophydiales incertae sedis</taxon>
        <taxon>Polyrhizophydium</taxon>
    </lineage>
</organism>
<dbReference type="PRINTS" id="PR00988">
    <property type="entry name" value="URIDINKINASE"/>
</dbReference>
<dbReference type="EMBL" id="JADGIZ020000027">
    <property type="protein sequence ID" value="KAL2915066.1"/>
    <property type="molecule type" value="Genomic_DNA"/>
</dbReference>
<evidence type="ECO:0000256" key="6">
    <source>
        <dbReference type="SAM" id="MobiDB-lite"/>
    </source>
</evidence>
<comment type="pathway">
    <text evidence="1">Pyrimidine metabolism; UMP biosynthesis via salvage pathway; UMP from uridine: step 1/1.</text>
</comment>
<dbReference type="Pfam" id="PF00485">
    <property type="entry name" value="PRK"/>
    <property type="match status" value="1"/>
</dbReference>
<evidence type="ECO:0000313" key="8">
    <source>
        <dbReference type="EMBL" id="KAL2915066.1"/>
    </source>
</evidence>
<gene>
    <name evidence="8" type="ORF">HK105_205390</name>
</gene>
<accession>A0ABR4N6A4</accession>
<dbReference type="SUPFAM" id="SSF52540">
    <property type="entry name" value="P-loop containing nucleoside triphosphate hydrolases"/>
    <property type="match status" value="1"/>
</dbReference>
<comment type="caution">
    <text evidence="8">The sequence shown here is derived from an EMBL/GenBank/DDBJ whole genome shotgun (WGS) entry which is preliminary data.</text>
</comment>
<reference evidence="8 9" key="1">
    <citation type="submission" date="2023-09" db="EMBL/GenBank/DDBJ databases">
        <title>Pangenome analysis of Batrachochytrium dendrobatidis and related Chytrids.</title>
        <authorList>
            <person name="Yacoub M.N."/>
            <person name="Stajich J.E."/>
            <person name="James T.Y."/>
        </authorList>
    </citation>
    <scope>NUCLEOTIDE SEQUENCE [LARGE SCALE GENOMIC DNA]</scope>
    <source>
        <strain evidence="8 9">JEL0888</strain>
    </source>
</reference>
<dbReference type="InterPro" id="IPR000764">
    <property type="entry name" value="Uridine_kinase-like"/>
</dbReference>
<keyword evidence="5" id="KW-0418">Kinase</keyword>
<dbReference type="Proteomes" id="UP001527925">
    <property type="component" value="Unassembled WGS sequence"/>
</dbReference>
<evidence type="ECO:0000256" key="4">
    <source>
        <dbReference type="ARBA" id="ARBA00022741"/>
    </source>
</evidence>
<dbReference type="Gene3D" id="3.40.50.300">
    <property type="entry name" value="P-loop containing nucleotide triphosphate hydrolases"/>
    <property type="match status" value="1"/>
</dbReference>
<dbReference type="EC" id="2.7.1.48" evidence="2"/>
<dbReference type="InterPro" id="IPR027417">
    <property type="entry name" value="P-loop_NTPase"/>
</dbReference>
<evidence type="ECO:0000256" key="2">
    <source>
        <dbReference type="ARBA" id="ARBA00012137"/>
    </source>
</evidence>
<evidence type="ECO:0000256" key="5">
    <source>
        <dbReference type="ARBA" id="ARBA00022777"/>
    </source>
</evidence>
<dbReference type="NCBIfam" id="NF004018">
    <property type="entry name" value="PRK05480.1"/>
    <property type="match status" value="1"/>
</dbReference>
<evidence type="ECO:0000256" key="3">
    <source>
        <dbReference type="ARBA" id="ARBA00022679"/>
    </source>
</evidence>
<dbReference type="CDD" id="cd02023">
    <property type="entry name" value="UMPK"/>
    <property type="match status" value="1"/>
</dbReference>
<evidence type="ECO:0000259" key="7">
    <source>
        <dbReference type="Pfam" id="PF00485"/>
    </source>
</evidence>
<keyword evidence="3" id="KW-0808">Transferase</keyword>
<keyword evidence="4" id="KW-0547">Nucleotide-binding</keyword>
<name>A0ABR4N6A4_9FUNG</name>
<proteinExistence type="predicted"/>
<feature type="compositionally biased region" description="Low complexity" evidence="6">
    <location>
        <begin position="30"/>
        <end position="44"/>
    </location>
</feature>
<dbReference type="InterPro" id="IPR006083">
    <property type="entry name" value="PRK/URK"/>
</dbReference>
<evidence type="ECO:0000313" key="9">
    <source>
        <dbReference type="Proteomes" id="UP001527925"/>
    </source>
</evidence>
<evidence type="ECO:0000256" key="1">
    <source>
        <dbReference type="ARBA" id="ARBA00004690"/>
    </source>
</evidence>
<keyword evidence="9" id="KW-1185">Reference proteome</keyword>